<evidence type="ECO:0000259" key="7">
    <source>
        <dbReference type="PROSITE" id="PS51112"/>
    </source>
</evidence>
<dbReference type="InterPro" id="IPR036071">
    <property type="entry name" value="AMMECR1_dom_sf"/>
</dbReference>
<dbReference type="PANTHER" id="PTHR13016:SF0">
    <property type="entry name" value="AMME SYNDROME CANDIDATE GENE 1 PROTEIN"/>
    <property type="match status" value="1"/>
</dbReference>
<dbReference type="InterPro" id="IPR045020">
    <property type="entry name" value="PRX_1cys"/>
</dbReference>
<name>A0AAV5GMX0_9BASI</name>
<dbReference type="SUPFAM" id="SSF52833">
    <property type="entry name" value="Thioredoxin-like"/>
    <property type="match status" value="1"/>
</dbReference>
<dbReference type="InterPro" id="IPR027485">
    <property type="entry name" value="AMMECR1_N"/>
</dbReference>
<evidence type="ECO:0000256" key="3">
    <source>
        <dbReference type="ARBA" id="ARBA00023002"/>
    </source>
</evidence>
<dbReference type="Pfam" id="PF10417">
    <property type="entry name" value="1-cysPrx_C"/>
    <property type="match status" value="1"/>
</dbReference>
<dbReference type="EMBL" id="BQKY01000007">
    <property type="protein sequence ID" value="GJN90589.1"/>
    <property type="molecule type" value="Genomic_DNA"/>
</dbReference>
<accession>A0AAV5GMX0</accession>
<dbReference type="AlphaFoldDB" id="A0AAV5GMX0"/>
<dbReference type="Pfam" id="PF00578">
    <property type="entry name" value="AhpC-TSA"/>
    <property type="match status" value="1"/>
</dbReference>
<evidence type="ECO:0000256" key="2">
    <source>
        <dbReference type="ARBA" id="ARBA00022862"/>
    </source>
</evidence>
<dbReference type="InterPro" id="IPR002733">
    <property type="entry name" value="AMMECR1_domain"/>
</dbReference>
<comment type="similarity">
    <text evidence="5">Belongs to the peroxiredoxin family. Prx6 subfamily.</text>
</comment>
<dbReference type="InterPro" id="IPR019479">
    <property type="entry name" value="Peroxiredoxin_C"/>
</dbReference>
<dbReference type="Pfam" id="PF01871">
    <property type="entry name" value="AMMECR1"/>
    <property type="match status" value="2"/>
</dbReference>
<dbReference type="Gene3D" id="3.30.700.20">
    <property type="entry name" value="Hypothetical protein ph0010, domain 1"/>
    <property type="match status" value="1"/>
</dbReference>
<feature type="region of interest" description="Disordered" evidence="6">
    <location>
        <begin position="140"/>
        <end position="167"/>
    </location>
</feature>
<dbReference type="PROSITE" id="PS51352">
    <property type="entry name" value="THIOREDOXIN_2"/>
    <property type="match status" value="1"/>
</dbReference>
<proteinExistence type="inferred from homology"/>
<evidence type="ECO:0000313" key="9">
    <source>
        <dbReference type="EMBL" id="GJN90589.1"/>
    </source>
</evidence>
<keyword evidence="10" id="KW-1185">Reference proteome</keyword>
<evidence type="ECO:0008006" key="11">
    <source>
        <dbReference type="Google" id="ProtNLM"/>
    </source>
</evidence>
<feature type="domain" description="AMMECR1" evidence="7">
    <location>
        <begin position="1"/>
        <end position="256"/>
    </location>
</feature>
<evidence type="ECO:0000256" key="6">
    <source>
        <dbReference type="SAM" id="MobiDB-lite"/>
    </source>
</evidence>
<evidence type="ECO:0000259" key="8">
    <source>
        <dbReference type="PROSITE" id="PS51352"/>
    </source>
</evidence>
<dbReference type="InterPro" id="IPR000866">
    <property type="entry name" value="AhpC/TSA"/>
</dbReference>
<keyword evidence="1" id="KW-0575">Peroxidase</keyword>
<dbReference type="Proteomes" id="UP001342314">
    <property type="component" value="Unassembled WGS sequence"/>
</dbReference>
<dbReference type="PANTHER" id="PTHR13016">
    <property type="entry name" value="AMMECR1 HOMOLOG"/>
    <property type="match status" value="1"/>
</dbReference>
<dbReference type="CDD" id="cd03016">
    <property type="entry name" value="PRX_1cys"/>
    <property type="match status" value="1"/>
</dbReference>
<comment type="caution">
    <text evidence="9">The sequence shown here is derived from an EMBL/GenBank/DDBJ whole genome shotgun (WGS) entry which is preliminary data.</text>
</comment>
<dbReference type="Gene3D" id="3.30.1020.10">
    <property type="entry name" value="Antioxidant, Horf6, Chain A, domain2"/>
    <property type="match status" value="1"/>
</dbReference>
<dbReference type="PROSITE" id="PS51112">
    <property type="entry name" value="AMMECR1"/>
    <property type="match status" value="1"/>
</dbReference>
<dbReference type="Gene3D" id="3.40.30.10">
    <property type="entry name" value="Glutaredoxin"/>
    <property type="match status" value="1"/>
</dbReference>
<evidence type="ECO:0000313" key="10">
    <source>
        <dbReference type="Proteomes" id="UP001342314"/>
    </source>
</evidence>
<feature type="domain" description="Thioredoxin" evidence="8">
    <location>
        <begin position="288"/>
        <end position="440"/>
    </location>
</feature>
<keyword evidence="4" id="KW-0676">Redox-active center</keyword>
<protein>
    <recommendedName>
        <fullName evidence="11">AMMECR1 domain-containing protein</fullName>
    </recommendedName>
</protein>
<organism evidence="9 10">
    <name type="scientific">Rhodotorula paludigena</name>
    <dbReference type="NCBI Taxonomy" id="86838"/>
    <lineage>
        <taxon>Eukaryota</taxon>
        <taxon>Fungi</taxon>
        <taxon>Dikarya</taxon>
        <taxon>Basidiomycota</taxon>
        <taxon>Pucciniomycotina</taxon>
        <taxon>Microbotryomycetes</taxon>
        <taxon>Sporidiobolales</taxon>
        <taxon>Sporidiobolaceae</taxon>
        <taxon>Rhodotorula</taxon>
    </lineage>
</organism>
<evidence type="ECO:0000256" key="1">
    <source>
        <dbReference type="ARBA" id="ARBA00022559"/>
    </source>
</evidence>
<dbReference type="InterPro" id="IPR023473">
    <property type="entry name" value="AMMECR1"/>
</dbReference>
<dbReference type="SUPFAM" id="SSF143447">
    <property type="entry name" value="AMMECR1-like"/>
    <property type="match status" value="2"/>
</dbReference>
<dbReference type="InterPro" id="IPR013766">
    <property type="entry name" value="Thioredoxin_domain"/>
</dbReference>
<sequence>MPASSGDALLEHAYFCFEVLHSALHGTELSPAPFDKDEAFPLFVTWNIVPRSGGEPRLRGCIGNFEAQPLGRGLEDYAKISAFEDSRFDPITRKELPRLECGVSLLTDFEVCDDYLDWELGLHGIYVEFANPVLNLPPDASGRSTPASTASTNSSSSSSAAPTPRQSYRSLSALPKLRLSVPRAQNPRGLKTVLHATFLPEVAPAQGWSKVEAVDAAMRKAGYKGVVSDEMRRGARVSRYQSRKVKRTYEEWQAWRGEQGVHSSPLLHTPPFKHTTLATMATEQKVGLRLGYKAPNFKANTTQGEIDFYDFIGDSWVILFSHLAEAARLAPEFQKRGVKQIGLSCNELGSHEKWVQDINQFGNVNLSFPIIADPTREVAKLYDMLDEQDLTNLDEKGIPFTVRTVYILDPKKTVRLSLQYPASTGRQFNEILRCIDSLQLTDREKVATPQGWTPGQPLIVHNSLKTDAAKEHFKGKEVKEVFPYLRFVNL</sequence>
<dbReference type="Gene3D" id="3.30.1490.150">
    <property type="entry name" value="Hypothetical protein ph0010, domain 2"/>
    <property type="match status" value="1"/>
</dbReference>
<feature type="compositionally biased region" description="Low complexity" evidence="6">
    <location>
        <begin position="144"/>
        <end position="164"/>
    </location>
</feature>
<evidence type="ECO:0000256" key="5">
    <source>
        <dbReference type="ARBA" id="ARBA00025719"/>
    </source>
</evidence>
<keyword evidence="3" id="KW-0560">Oxidoreductase</keyword>
<dbReference type="InterPro" id="IPR036249">
    <property type="entry name" value="Thioredoxin-like_sf"/>
</dbReference>
<evidence type="ECO:0000256" key="4">
    <source>
        <dbReference type="ARBA" id="ARBA00023284"/>
    </source>
</evidence>
<gene>
    <name evidence="9" type="ORF">Rhopal_003601-T1</name>
</gene>
<keyword evidence="2" id="KW-0049">Antioxidant</keyword>
<reference evidence="9 10" key="1">
    <citation type="submission" date="2021-12" db="EMBL/GenBank/DDBJ databases">
        <title>High titer production of polyol ester of fatty acids by Rhodotorula paludigena BS15 towards product separation-free biomass refinery.</title>
        <authorList>
            <person name="Mano J."/>
            <person name="Ono H."/>
            <person name="Tanaka T."/>
            <person name="Naito K."/>
            <person name="Sushida H."/>
            <person name="Ike M."/>
            <person name="Tokuyasu K."/>
            <person name="Kitaoka M."/>
        </authorList>
    </citation>
    <scope>NUCLEOTIDE SEQUENCE [LARGE SCALE GENOMIC DNA]</scope>
    <source>
        <strain evidence="9 10">BS15</strain>
    </source>
</reference>
<dbReference type="GO" id="GO:0051920">
    <property type="term" value="F:peroxiredoxin activity"/>
    <property type="evidence" value="ECO:0007669"/>
    <property type="project" value="InterPro"/>
</dbReference>